<dbReference type="GO" id="GO:0032259">
    <property type="term" value="P:methylation"/>
    <property type="evidence" value="ECO:0007669"/>
    <property type="project" value="UniProtKB-KW"/>
</dbReference>
<accession>A0A3Q8WTK3</accession>
<keyword evidence="3" id="KW-0949">S-adenosyl-L-methionine</keyword>
<protein>
    <submittedName>
        <fullName evidence="5">Class I SAM-dependent methyltransferase</fullName>
    </submittedName>
</protein>
<dbReference type="PANTHER" id="PTHR43464:SF19">
    <property type="entry name" value="UBIQUINONE BIOSYNTHESIS O-METHYLTRANSFERASE, MITOCHONDRIAL"/>
    <property type="match status" value="1"/>
</dbReference>
<dbReference type="RefSeq" id="WP_126037871.1">
    <property type="nucleotide sequence ID" value="NZ_CP034438.1"/>
</dbReference>
<dbReference type="Pfam" id="PF13649">
    <property type="entry name" value="Methyltransf_25"/>
    <property type="match status" value="1"/>
</dbReference>
<name>A0A3Q8WTK3_9ACTO</name>
<feature type="domain" description="Methyltransferase" evidence="4">
    <location>
        <begin position="54"/>
        <end position="145"/>
    </location>
</feature>
<dbReference type="OrthoDB" id="9805171at2"/>
<gene>
    <name evidence="5" type="ORF">EJO69_00700</name>
</gene>
<dbReference type="SUPFAM" id="SSF53335">
    <property type="entry name" value="S-adenosyl-L-methionine-dependent methyltransferases"/>
    <property type="match status" value="1"/>
</dbReference>
<dbReference type="AlphaFoldDB" id="A0A3Q8WTK3"/>
<evidence type="ECO:0000313" key="6">
    <source>
        <dbReference type="Proteomes" id="UP000270021"/>
    </source>
</evidence>
<keyword evidence="6" id="KW-1185">Reference proteome</keyword>
<evidence type="ECO:0000256" key="2">
    <source>
        <dbReference type="ARBA" id="ARBA00022679"/>
    </source>
</evidence>
<evidence type="ECO:0000313" key="5">
    <source>
        <dbReference type="EMBL" id="AZN28982.1"/>
    </source>
</evidence>
<proteinExistence type="predicted"/>
<keyword evidence="2 5" id="KW-0808">Transferase</keyword>
<keyword evidence="1 5" id="KW-0489">Methyltransferase</keyword>
<dbReference type="InterPro" id="IPR029063">
    <property type="entry name" value="SAM-dependent_MTases_sf"/>
</dbReference>
<dbReference type="GO" id="GO:0008168">
    <property type="term" value="F:methyltransferase activity"/>
    <property type="evidence" value="ECO:0007669"/>
    <property type="project" value="UniProtKB-KW"/>
</dbReference>
<sequence length="197" mass="21601">MSTPETNVWTAVTARNPDHSANYAERWRNLERMGRDIHGEARLVDAMVERGARILDAGCGTGRVGGYLARRGHQVVGVDLDPYLIDVARTDHPLAQWHVGNLAEFTLDGAEFDHIVSAGNVMTFLAGSERIPALRRLGEHLAPGGRMTIGFGAGRGYEFAQFEDDLAEAGLAMQSRFSSWQLDPPSEDFLIAVIIAR</sequence>
<dbReference type="CDD" id="cd02440">
    <property type="entry name" value="AdoMet_MTases"/>
    <property type="match status" value="1"/>
</dbReference>
<reference evidence="5 6" key="1">
    <citation type="submission" date="2018-12" db="EMBL/GenBank/DDBJ databases">
        <title>Complete genome sequence of Flaviflexus salsibiostraticola KCTC 33148.</title>
        <authorList>
            <person name="Bae J.-W."/>
        </authorList>
    </citation>
    <scope>NUCLEOTIDE SEQUENCE [LARGE SCALE GENOMIC DNA]</scope>
    <source>
        <strain evidence="5 6">KCTC 33148</strain>
    </source>
</reference>
<evidence type="ECO:0000259" key="4">
    <source>
        <dbReference type="Pfam" id="PF13649"/>
    </source>
</evidence>
<organism evidence="5 6">
    <name type="scientific">Flaviflexus salsibiostraticola</name>
    <dbReference type="NCBI Taxonomy" id="1282737"/>
    <lineage>
        <taxon>Bacteria</taxon>
        <taxon>Bacillati</taxon>
        <taxon>Actinomycetota</taxon>
        <taxon>Actinomycetes</taxon>
        <taxon>Actinomycetales</taxon>
        <taxon>Actinomycetaceae</taxon>
        <taxon>Flaviflexus</taxon>
    </lineage>
</organism>
<dbReference type="KEGG" id="fsl:EJO69_00700"/>
<dbReference type="Gene3D" id="3.40.50.150">
    <property type="entry name" value="Vaccinia Virus protein VP39"/>
    <property type="match status" value="1"/>
</dbReference>
<dbReference type="PANTHER" id="PTHR43464">
    <property type="entry name" value="METHYLTRANSFERASE"/>
    <property type="match status" value="1"/>
</dbReference>
<evidence type="ECO:0000256" key="1">
    <source>
        <dbReference type="ARBA" id="ARBA00022603"/>
    </source>
</evidence>
<dbReference type="InterPro" id="IPR041698">
    <property type="entry name" value="Methyltransf_25"/>
</dbReference>
<dbReference type="Proteomes" id="UP000270021">
    <property type="component" value="Chromosome"/>
</dbReference>
<dbReference type="EMBL" id="CP034438">
    <property type="protein sequence ID" value="AZN28982.1"/>
    <property type="molecule type" value="Genomic_DNA"/>
</dbReference>
<evidence type="ECO:0000256" key="3">
    <source>
        <dbReference type="ARBA" id="ARBA00022691"/>
    </source>
</evidence>